<dbReference type="EMBL" id="CP002299">
    <property type="protein sequence ID" value="ADP83966.1"/>
    <property type="molecule type" value="Genomic_DNA"/>
</dbReference>
<dbReference type="InterPro" id="IPR013833">
    <property type="entry name" value="Cyt_c_oxidase_su3_a-hlx"/>
</dbReference>
<evidence type="ECO:0000256" key="8">
    <source>
        <dbReference type="SAM" id="Phobius"/>
    </source>
</evidence>
<sequence>MTTAQPTAPTAQKAPKRVPGEAGMWFFVLFETLIFTSYFGVYLYYRAQHEAAYLQAQSHLDLWLGVLGTIALLTSSWSVARCVQTARAGRYQTALRDAALTAGFGVVFLGLKIAEWARQIHAGNTFTSNDFFQYYFFLTAIHCIHLLIGFVVLGVLVHQLSSPRRRSQEVIETCATYWHTVDFLWVLIFALLYVVR</sequence>
<dbReference type="Proteomes" id="UP000002484">
    <property type="component" value="Chromosome"/>
</dbReference>
<feature type="transmembrane region" description="Helical" evidence="8">
    <location>
        <begin position="95"/>
        <end position="114"/>
    </location>
</feature>
<evidence type="ECO:0000256" key="4">
    <source>
        <dbReference type="ARBA" id="ARBA00022989"/>
    </source>
</evidence>
<feature type="transmembrane region" description="Helical" evidence="8">
    <location>
        <begin position="62"/>
        <end position="83"/>
    </location>
</feature>
<dbReference type="Gene3D" id="1.20.120.80">
    <property type="entry name" value="Cytochrome c oxidase, subunit III, four-helix bundle"/>
    <property type="match status" value="1"/>
</dbReference>
<dbReference type="PROSITE" id="PS50253">
    <property type="entry name" value="COX3"/>
    <property type="match status" value="1"/>
</dbReference>
<dbReference type="InterPro" id="IPR000298">
    <property type="entry name" value="Cyt_c_oxidase-like_su3"/>
</dbReference>
<feature type="transmembrane region" description="Helical" evidence="8">
    <location>
        <begin position="134"/>
        <end position="157"/>
    </location>
</feature>
<dbReference type="KEGG" id="fri:FraEuI1c_5982"/>
<keyword evidence="5 8" id="KW-0472">Membrane</keyword>
<gene>
    <name evidence="10" type="ordered locus">FraEuI1c_5982</name>
</gene>
<evidence type="ECO:0000256" key="6">
    <source>
        <dbReference type="ARBA" id="ARBA00031400"/>
    </source>
</evidence>
<dbReference type="PANTHER" id="PTHR11403">
    <property type="entry name" value="CYTOCHROME C OXIDASE SUBUNIT III"/>
    <property type="match status" value="1"/>
</dbReference>
<dbReference type="PANTHER" id="PTHR11403:SF6">
    <property type="entry name" value="NITRIC OXIDE REDUCTASE SUBUNIT E"/>
    <property type="match status" value="1"/>
</dbReference>
<feature type="domain" description="Heme-copper oxidase subunit III family profile" evidence="9">
    <location>
        <begin position="23"/>
        <end position="196"/>
    </location>
</feature>
<evidence type="ECO:0000313" key="10">
    <source>
        <dbReference type="EMBL" id="ADP83966.1"/>
    </source>
</evidence>
<evidence type="ECO:0000259" key="9">
    <source>
        <dbReference type="PROSITE" id="PS50253"/>
    </source>
</evidence>
<evidence type="ECO:0000256" key="2">
    <source>
        <dbReference type="ARBA" id="ARBA00010581"/>
    </source>
</evidence>
<dbReference type="GO" id="GO:0004129">
    <property type="term" value="F:cytochrome-c oxidase activity"/>
    <property type="evidence" value="ECO:0007669"/>
    <property type="project" value="InterPro"/>
</dbReference>
<comment type="subcellular location">
    <subcellularLocation>
        <location evidence="7">Cell membrane</location>
        <topology evidence="7">Multi-pass membrane protein</topology>
    </subcellularLocation>
    <subcellularLocation>
        <location evidence="1">Membrane</location>
        <topology evidence="1">Multi-pass membrane protein</topology>
    </subcellularLocation>
</comment>
<evidence type="ECO:0000256" key="5">
    <source>
        <dbReference type="ARBA" id="ARBA00023136"/>
    </source>
</evidence>
<dbReference type="InterPro" id="IPR024791">
    <property type="entry name" value="Cyt_c/ubiquinol_Oxase_su3"/>
</dbReference>
<dbReference type="SUPFAM" id="SSF81452">
    <property type="entry name" value="Cytochrome c oxidase subunit III-like"/>
    <property type="match status" value="1"/>
</dbReference>
<feature type="transmembrane region" description="Helical" evidence="8">
    <location>
        <begin position="22"/>
        <end position="42"/>
    </location>
</feature>
<dbReference type="STRING" id="298654.FraEuI1c_5982"/>
<feature type="transmembrane region" description="Helical" evidence="8">
    <location>
        <begin position="177"/>
        <end position="195"/>
    </location>
</feature>
<proteinExistence type="inferred from homology"/>
<name>E3IZP8_PSEI1</name>
<keyword evidence="3 7" id="KW-0812">Transmembrane</keyword>
<keyword evidence="4 8" id="KW-1133">Transmembrane helix</keyword>
<keyword evidence="11" id="KW-1185">Reference proteome</keyword>
<dbReference type="eggNOG" id="COG1845">
    <property type="taxonomic scope" value="Bacteria"/>
</dbReference>
<evidence type="ECO:0000256" key="3">
    <source>
        <dbReference type="ARBA" id="ARBA00022692"/>
    </source>
</evidence>
<comment type="similarity">
    <text evidence="2 7">Belongs to the cytochrome c oxidase subunit 3 family.</text>
</comment>
<accession>E3IZP8</accession>
<dbReference type="GO" id="GO:0019646">
    <property type="term" value="P:aerobic electron transport chain"/>
    <property type="evidence" value="ECO:0007669"/>
    <property type="project" value="InterPro"/>
</dbReference>
<evidence type="ECO:0000256" key="7">
    <source>
        <dbReference type="RuleBase" id="RU003376"/>
    </source>
</evidence>
<protein>
    <recommendedName>
        <fullName evidence="6">Cytochrome aa3 subunit 3</fullName>
    </recommendedName>
</protein>
<dbReference type="HOGENOM" id="CLU_044071_2_0_11"/>
<dbReference type="AlphaFoldDB" id="E3IZP8"/>
<evidence type="ECO:0000313" key="11">
    <source>
        <dbReference type="Proteomes" id="UP000002484"/>
    </source>
</evidence>
<organism evidence="10 11">
    <name type="scientific">Pseudofrankia inefficax (strain DSM 45817 / CECT 9037 / DDB 130130 / EuI1c)</name>
    <name type="common">Frankia inefficax</name>
    <dbReference type="NCBI Taxonomy" id="298654"/>
    <lineage>
        <taxon>Bacteria</taxon>
        <taxon>Bacillati</taxon>
        <taxon>Actinomycetota</taxon>
        <taxon>Actinomycetes</taxon>
        <taxon>Frankiales</taxon>
        <taxon>Frankiaceae</taxon>
        <taxon>Pseudofrankia</taxon>
    </lineage>
</organism>
<dbReference type="InterPro" id="IPR035973">
    <property type="entry name" value="Cyt_c_oxidase_su3-like_sf"/>
</dbReference>
<dbReference type="InParanoid" id="E3IZP8"/>
<reference evidence="10 11" key="1">
    <citation type="submission" date="2010-10" db="EMBL/GenBank/DDBJ databases">
        <title>Complete sequence of Frankia sp. EuI1c.</title>
        <authorList>
            <consortium name="US DOE Joint Genome Institute"/>
            <person name="Lucas S."/>
            <person name="Copeland A."/>
            <person name="Lapidus A."/>
            <person name="Cheng J.-F."/>
            <person name="Bruce D."/>
            <person name="Goodwin L."/>
            <person name="Pitluck S."/>
            <person name="Chertkov O."/>
            <person name="Detter J.C."/>
            <person name="Han C."/>
            <person name="Tapia R."/>
            <person name="Land M."/>
            <person name="Hauser L."/>
            <person name="Jeffries C."/>
            <person name="Kyrpides N."/>
            <person name="Ivanova N."/>
            <person name="Mikhailova N."/>
            <person name="Beauchemin N."/>
            <person name="Sen A."/>
            <person name="Sur S.A."/>
            <person name="Gtari M."/>
            <person name="Wall L."/>
            <person name="Tisa L."/>
            <person name="Woyke T."/>
        </authorList>
    </citation>
    <scope>NUCLEOTIDE SEQUENCE [LARGE SCALE GENOMIC DNA]</scope>
    <source>
        <strain evidence="11">DSM 45817 / CECT 9037 / EuI1c</strain>
    </source>
</reference>
<dbReference type="Pfam" id="PF00510">
    <property type="entry name" value="COX3"/>
    <property type="match status" value="1"/>
</dbReference>
<dbReference type="CDD" id="cd00386">
    <property type="entry name" value="Heme_Cu_Oxidase_III_like"/>
    <property type="match status" value="1"/>
</dbReference>
<dbReference type="GO" id="GO:0005886">
    <property type="term" value="C:plasma membrane"/>
    <property type="evidence" value="ECO:0007669"/>
    <property type="project" value="UniProtKB-SubCell"/>
</dbReference>
<evidence type="ECO:0000256" key="1">
    <source>
        <dbReference type="ARBA" id="ARBA00004141"/>
    </source>
</evidence>